<accession>A0A1Q2SNU2</accession>
<evidence type="ECO:0000313" key="1">
    <source>
        <dbReference type="EMBL" id="BAW80806.1"/>
    </source>
</evidence>
<proteinExistence type="predicted"/>
<protein>
    <submittedName>
        <fullName evidence="1">Hypothetical conserved protein</fullName>
    </submittedName>
</protein>
<dbReference type="KEGG" id="ntt:TAO_1436"/>
<keyword evidence="2" id="KW-1185">Reference proteome</keyword>
<reference evidence="1 2" key="1">
    <citation type="journal article" date="2017" name="ISME J.">
        <title>An acid-tolerant ammonia-oxidizing ?-proteobacterium from soil.</title>
        <authorList>
            <person name="Hayatsu M."/>
            <person name="Tago K."/>
            <person name="Uchiyama I."/>
            <person name="Toyoda A."/>
            <person name="Wang Y."/>
            <person name="Shimomura Y."/>
            <person name="Okubo T."/>
            <person name="Kurisu F."/>
            <person name="Hirono Y."/>
            <person name="Nonaka K."/>
            <person name="Akiyama H."/>
            <person name="Itoh T."/>
            <person name="Takami H."/>
        </authorList>
    </citation>
    <scope>NUCLEOTIDE SEQUENCE [LARGE SCALE GENOMIC DNA]</scope>
    <source>
        <strain evidence="1 2">TAO100</strain>
    </source>
</reference>
<dbReference type="RefSeq" id="WP_096527308.1">
    <property type="nucleotide sequence ID" value="NZ_AP014836.1"/>
</dbReference>
<dbReference type="EMBL" id="AP014836">
    <property type="protein sequence ID" value="BAW80806.1"/>
    <property type="molecule type" value="Genomic_DNA"/>
</dbReference>
<organism evidence="1 2">
    <name type="scientific">Candidatus Nitrosoglobus terrae</name>
    <dbReference type="NCBI Taxonomy" id="1630141"/>
    <lineage>
        <taxon>Bacteria</taxon>
        <taxon>Pseudomonadati</taxon>
        <taxon>Pseudomonadota</taxon>
        <taxon>Gammaproteobacteria</taxon>
        <taxon>Chromatiales</taxon>
        <taxon>Chromatiaceae</taxon>
        <taxon>Candidatus Nitrosoglobus</taxon>
    </lineage>
</organism>
<evidence type="ECO:0000313" key="2">
    <source>
        <dbReference type="Proteomes" id="UP000243679"/>
    </source>
</evidence>
<gene>
    <name evidence="1" type="ORF">TAO_1436</name>
</gene>
<sequence>MLSRSLSQHLTIVVPGLAQALAVEDSAGLRLSFLERLIGRANLIGSAAAPYESLLFKLFNISQLESTDIPVAPIMYAWDKGNSLLGTGWWLRADPVHLRPDRDQLVLFGSHYLALNEIESQSLARLVAPLFTEYGWQFEPLRPNRWYLQLPQPDQVTFTALGVAERKHLRTALPTGIDGSRWRSLLNETQMLLHDCTVNQRREDHGLPPANSLWFWGAGESSLCSDSSWQQVSGGHDPLFQALANYCKISNKPLIEFQTGHEWLEEISAPGNYLLILDSLLSEIDSFQHRQILLGLEENWFSVLFAALRNRRLASLTLYPMDGYFYYLAWPQAWYFWRRSRIPYDG</sequence>
<dbReference type="AlphaFoldDB" id="A0A1Q2SNU2"/>
<name>A0A1Q2SNU2_9GAMM</name>
<dbReference type="InterPro" id="IPR016631">
    <property type="entry name" value="Regulatory_RpfE"/>
</dbReference>
<dbReference type="PIRSF" id="PIRSF015283">
    <property type="entry name" value="Regulatory_RpfE"/>
    <property type="match status" value="1"/>
</dbReference>
<dbReference type="Proteomes" id="UP000243679">
    <property type="component" value="Chromosome"/>
</dbReference>
<dbReference type="OrthoDB" id="5295974at2"/>